<dbReference type="SUPFAM" id="SSF143011">
    <property type="entry name" value="RelE-like"/>
    <property type="match status" value="1"/>
</dbReference>
<sequence>MSVQGKATLRLLDKADKEIRKLPRAVKGAIYDFQYKLRDNPDNPGLQLKILEGAEGGRLYSARVNQEYRALLLHVGDSDYVLVAVRHRKEVYDNLHRFKHQINQVTGGIEFMEVVDSAVAPAEGAAAEPAAAEPAAAEP</sequence>
<dbReference type="InterPro" id="IPR035093">
    <property type="entry name" value="RelE/ParE_toxin_dom_sf"/>
</dbReference>
<proteinExistence type="predicted"/>
<evidence type="ECO:0000313" key="1">
    <source>
        <dbReference type="EMBL" id="MFD0804302.1"/>
    </source>
</evidence>
<dbReference type="Proteomes" id="UP001596956">
    <property type="component" value="Unassembled WGS sequence"/>
</dbReference>
<name>A0ABW3BLM5_9ACTN</name>
<gene>
    <name evidence="1" type="ORF">ACFQZU_23705</name>
</gene>
<accession>A0ABW3BLM5</accession>
<protein>
    <submittedName>
        <fullName evidence="1">Type II toxin-antitoxin system RelE/ParE family toxin</fullName>
    </submittedName>
</protein>
<evidence type="ECO:0000313" key="2">
    <source>
        <dbReference type="Proteomes" id="UP001596956"/>
    </source>
</evidence>
<comment type="caution">
    <text evidence="1">The sequence shown here is derived from an EMBL/GenBank/DDBJ whole genome shotgun (WGS) entry which is preliminary data.</text>
</comment>
<reference evidence="2" key="1">
    <citation type="journal article" date="2019" name="Int. J. Syst. Evol. Microbiol.">
        <title>The Global Catalogue of Microorganisms (GCM) 10K type strain sequencing project: providing services to taxonomists for standard genome sequencing and annotation.</title>
        <authorList>
            <consortium name="The Broad Institute Genomics Platform"/>
            <consortium name="The Broad Institute Genome Sequencing Center for Infectious Disease"/>
            <person name="Wu L."/>
            <person name="Ma J."/>
        </authorList>
    </citation>
    <scope>NUCLEOTIDE SEQUENCE [LARGE SCALE GENOMIC DNA]</scope>
    <source>
        <strain evidence="2">CCUG 63369</strain>
    </source>
</reference>
<dbReference type="EMBL" id="JBHTHR010001537">
    <property type="protein sequence ID" value="MFD0804302.1"/>
    <property type="molecule type" value="Genomic_DNA"/>
</dbReference>
<dbReference type="Gene3D" id="3.30.2310.20">
    <property type="entry name" value="RelE-like"/>
    <property type="match status" value="1"/>
</dbReference>
<organism evidence="1 2">
    <name type="scientific">Streptomonospora algeriensis</name>
    <dbReference type="NCBI Taxonomy" id="995084"/>
    <lineage>
        <taxon>Bacteria</taxon>
        <taxon>Bacillati</taxon>
        <taxon>Actinomycetota</taxon>
        <taxon>Actinomycetes</taxon>
        <taxon>Streptosporangiales</taxon>
        <taxon>Nocardiopsidaceae</taxon>
        <taxon>Streptomonospora</taxon>
    </lineage>
</organism>
<feature type="non-terminal residue" evidence="1">
    <location>
        <position position="139"/>
    </location>
</feature>
<keyword evidence="2" id="KW-1185">Reference proteome</keyword>